<organism evidence="1 2">
    <name type="scientific">Prunus persica</name>
    <name type="common">Peach</name>
    <name type="synonym">Amygdalus persica</name>
    <dbReference type="NCBI Taxonomy" id="3760"/>
    <lineage>
        <taxon>Eukaryota</taxon>
        <taxon>Viridiplantae</taxon>
        <taxon>Streptophyta</taxon>
        <taxon>Embryophyta</taxon>
        <taxon>Tracheophyta</taxon>
        <taxon>Spermatophyta</taxon>
        <taxon>Magnoliopsida</taxon>
        <taxon>eudicotyledons</taxon>
        <taxon>Gunneridae</taxon>
        <taxon>Pentapetalae</taxon>
        <taxon>rosids</taxon>
        <taxon>fabids</taxon>
        <taxon>Rosales</taxon>
        <taxon>Rosaceae</taxon>
        <taxon>Amygdaloideae</taxon>
        <taxon>Amygdaleae</taxon>
        <taxon>Prunus</taxon>
    </lineage>
</organism>
<evidence type="ECO:0000313" key="1">
    <source>
        <dbReference type="EMBL" id="ONH89803.1"/>
    </source>
</evidence>
<reference evidence="1 2" key="1">
    <citation type="journal article" date="2013" name="Nat. Genet.">
        <title>The high-quality draft genome of peach (Prunus persica) identifies unique patterns of genetic diversity, domestication and genome evolution.</title>
        <authorList>
            <consortium name="International Peach Genome Initiative"/>
            <person name="Verde I."/>
            <person name="Abbott A.G."/>
            <person name="Scalabrin S."/>
            <person name="Jung S."/>
            <person name="Shu S."/>
            <person name="Marroni F."/>
            <person name="Zhebentyayeva T."/>
            <person name="Dettori M.T."/>
            <person name="Grimwood J."/>
            <person name="Cattonaro F."/>
            <person name="Zuccolo A."/>
            <person name="Rossini L."/>
            <person name="Jenkins J."/>
            <person name="Vendramin E."/>
            <person name="Meisel L.A."/>
            <person name="Decroocq V."/>
            <person name="Sosinski B."/>
            <person name="Prochnik S."/>
            <person name="Mitros T."/>
            <person name="Policriti A."/>
            <person name="Cipriani G."/>
            <person name="Dondini L."/>
            <person name="Ficklin S."/>
            <person name="Goodstein D.M."/>
            <person name="Xuan P."/>
            <person name="Del Fabbro C."/>
            <person name="Aramini V."/>
            <person name="Copetti D."/>
            <person name="Gonzalez S."/>
            <person name="Horner D.S."/>
            <person name="Falchi R."/>
            <person name="Lucas S."/>
            <person name="Mica E."/>
            <person name="Maldonado J."/>
            <person name="Lazzari B."/>
            <person name="Bielenberg D."/>
            <person name="Pirona R."/>
            <person name="Miculan M."/>
            <person name="Barakat A."/>
            <person name="Testolin R."/>
            <person name="Stella A."/>
            <person name="Tartarini S."/>
            <person name="Tonutti P."/>
            <person name="Arus P."/>
            <person name="Orellana A."/>
            <person name="Wells C."/>
            <person name="Main D."/>
            <person name="Vizzotto G."/>
            <person name="Silva H."/>
            <person name="Salamini F."/>
            <person name="Schmutz J."/>
            <person name="Morgante M."/>
            <person name="Rokhsar D.S."/>
        </authorList>
    </citation>
    <scope>NUCLEOTIDE SEQUENCE [LARGE SCALE GENOMIC DNA]</scope>
    <source>
        <strain evidence="2">cv. Nemared</strain>
    </source>
</reference>
<protein>
    <submittedName>
        <fullName evidence="1">Uncharacterized protein</fullName>
    </submittedName>
</protein>
<keyword evidence="2" id="KW-1185">Reference proteome</keyword>
<dbReference type="Proteomes" id="UP000006882">
    <property type="component" value="Chromosome G8"/>
</dbReference>
<proteinExistence type="predicted"/>
<dbReference type="AlphaFoldDB" id="A0A251MRB8"/>
<sequence length="52" mass="5996">MKPILLSEEDECEDDDNGDSYSIFQVSDWGFTRKLVSSVLYIFEGLLTDNLF</sequence>
<accession>A0A251MRB8</accession>
<evidence type="ECO:0000313" key="2">
    <source>
        <dbReference type="Proteomes" id="UP000006882"/>
    </source>
</evidence>
<dbReference type="EMBL" id="CM007658">
    <property type="protein sequence ID" value="ONH89803.1"/>
    <property type="molecule type" value="Genomic_DNA"/>
</dbReference>
<dbReference type="Gramene" id="ONH89803">
    <property type="protein sequence ID" value="ONH89803"/>
    <property type="gene ID" value="PRUPE_8G017200"/>
</dbReference>
<gene>
    <name evidence="1" type="ORF">PRUPE_8G017200</name>
</gene>
<name>A0A251MRB8_PRUPE</name>